<evidence type="ECO:0000313" key="5">
    <source>
        <dbReference type="EMBL" id="MBP0683265.1"/>
    </source>
</evidence>
<dbReference type="Pfam" id="PF04168">
    <property type="entry name" value="Alpha-E"/>
    <property type="match status" value="1"/>
</dbReference>
<dbReference type="PANTHER" id="PTHR34595:SF2">
    <property type="entry name" value="BLR2978 PROTEIN"/>
    <property type="match status" value="1"/>
</dbReference>
<evidence type="ECO:0000259" key="1">
    <source>
        <dbReference type="Pfam" id="PF04168"/>
    </source>
</evidence>
<dbReference type="EMBL" id="LR027516">
    <property type="protein sequence ID" value="VCU50852.1"/>
    <property type="molecule type" value="Genomic_DNA"/>
</dbReference>
<evidence type="ECO:0000313" key="7">
    <source>
        <dbReference type="EMBL" id="REQ52055.1"/>
    </source>
</evidence>
<dbReference type="AlphaFoldDB" id="A0A045HCK4"/>
<dbReference type="Proteomes" id="UP000256381">
    <property type="component" value="Unassembled WGS sequence"/>
</dbReference>
<dbReference type="FunFam" id="3.40.50.11290:FF:000001">
    <property type="entry name" value="Hypothetical alanine and leucine rich protein"/>
    <property type="match status" value="1"/>
</dbReference>
<dbReference type="InterPro" id="IPR007296">
    <property type="entry name" value="DUF403"/>
</dbReference>
<dbReference type="InterPro" id="IPR051680">
    <property type="entry name" value="ATP-dep_Glu-Cys_Ligase-2"/>
</dbReference>
<dbReference type="InterPro" id="IPR007302">
    <property type="entry name" value="CP_ATPgrasp"/>
</dbReference>
<evidence type="ECO:0000313" key="4">
    <source>
        <dbReference type="EMBL" id="CLW20776.1"/>
    </source>
</evidence>
<evidence type="ECO:0000313" key="14">
    <source>
        <dbReference type="Proteomes" id="UP000671119"/>
    </source>
</evidence>
<evidence type="ECO:0000313" key="11">
    <source>
        <dbReference type="Proteomes" id="UP000189452"/>
    </source>
</evidence>
<reference evidence="3 10" key="1">
    <citation type="submission" date="2015-03" db="EMBL/GenBank/DDBJ databases">
        <authorList>
            <consortium name="Pathogen Informatics"/>
        </authorList>
    </citation>
    <scope>NUCLEOTIDE SEQUENCE [LARGE SCALE GENOMIC DNA]</scope>
    <source>
        <strain evidence="3 10">Bir 185</strain>
    </source>
</reference>
<evidence type="ECO:0000313" key="3">
    <source>
        <dbReference type="EMBL" id="CKR00147.1"/>
    </source>
</evidence>
<reference evidence="6 11" key="3">
    <citation type="submission" date="2016-04" db="EMBL/GenBank/DDBJ databases">
        <authorList>
            <person name="Bigi M."/>
            <person name="Bigi F."/>
            <person name="Soria M.A."/>
        </authorList>
    </citation>
    <scope>NUCLEOTIDE SEQUENCE [LARGE SCALE GENOMIC DNA]</scope>
    <source>
        <strain evidence="6 11">6548</strain>
    </source>
</reference>
<protein>
    <submittedName>
        <fullName evidence="5">Circularly permuted type 2 ATP-grasp protein</fullName>
    </submittedName>
    <submittedName>
        <fullName evidence="3">Hypothetical alanine and leucine rich protein</fullName>
    </submittedName>
</protein>
<sequence>MAPSASAATNGYDVDRLLAGYRTARAQETLFDLRDGPGAGYDEFVDDDGNVRPTWTELADAVAERGKAGLDRLRSVVHSLIDHDGITYTAIDAHRDALTGDHDLEPGPWRLDPLPLVISAADWEVLEAGLVQRSRLLDAILADLYGPRSMLTEGVLPPEMLFAHPGYVRAANGIQMPGRHQLFMHACDLSRLPDGTFQVNADWTQAPSGSGYAMADRRVVAHAVPDLYEELAPRPTTPFAQALRLALIDAAPDVAQDPVVVVLSPGIYSETAFDQAYLATLLGFPLVESADLVVRDGKLWMRSLGTLKRVDVVLRRVDAHYADPLDLRADSRLGVVGLVEAQHRGTVTVVNTLGSGILENPGLLRFLPQLSERLLDESPLLHTAPVYWGGIASERSHLLANVSSLLIKSTVSGETLVGPTLSSAQLADLAVRIEAMPWQWVGQELPQFSSAPTNHAGVLSSAGVGMRLFTVAQRSGYAPMIGGLGYVLAPGPAAYTLKTVAAKDIWVRPTERAHAEVITVPVLAPPAKTGAGTWAVSSPRVLSDLFWMGRYGERAENMARLLIVTRERYHVFRHQQDTDESECVPVLMAALGKITGYDTATGAGSAYDRADMIAVAPSTLWSLTVDPDRPGSLVQSVEGLALAARAVRDQLSNDTWMVLANVERAVEHKSDPPQSLAEADAVLASAQAETLAGMLTLSGVAGESMVHDVGWTMMDIGKRIERGLWLTALLQATLSTVRHPAAEQAIIEATLVACESSVIYRRRTVGKFSVAAVTELMLFDAQNPRSLVYQLERLRADLKDLPGSSGSSRPERMVDEMNTRLRRSHPEELEEVSADGLRAELAELLAGIHASLRDVADVLTATQLALPGGMQPLWGPDQRRVMPA</sequence>
<feature type="domain" description="Circularly permuted ATPgrasp" evidence="2">
    <location>
        <begin position="115"/>
        <end position="443"/>
    </location>
</feature>
<dbReference type="OMA" id="GPYNETY"/>
<accession>A0A045HCK4</accession>
<dbReference type="Proteomes" id="UP000671119">
    <property type="component" value="Unassembled WGS sequence"/>
</dbReference>
<evidence type="ECO:0000313" key="13">
    <source>
        <dbReference type="Proteomes" id="UP000300237"/>
    </source>
</evidence>
<reference evidence="6 11" key="5">
    <citation type="submission" date="2017-02" db="EMBL/GenBank/DDBJ databases">
        <title>Protein polymorphisms may explain contrasting epidemiological fitness of two variants of a multidrug-resistant Mycobacterium tuberculosis strain.</title>
        <authorList>
            <person name="Bigi M.M."/>
            <person name="Lopez B."/>
            <person name="Blanco F.C."/>
            <person name="Sasiain M.C."/>
            <person name="De La Barrera S."/>
            <person name="Ritacco V."/>
            <person name="Bigi F."/>
            <person name="Soria M.A."/>
        </authorList>
    </citation>
    <scope>NUCLEOTIDE SEQUENCE [LARGE SCALE GENOMIC DNA]</scope>
    <source>
        <strain evidence="6 11">6548</strain>
    </source>
</reference>
<name>A0A045HCK4_MYCTX</name>
<organism evidence="6 11">
    <name type="scientific">Mycobacterium tuberculosis</name>
    <dbReference type="NCBI Taxonomy" id="1773"/>
    <lineage>
        <taxon>Bacteria</taxon>
        <taxon>Bacillati</taxon>
        <taxon>Actinomycetota</taxon>
        <taxon>Actinomycetes</taxon>
        <taxon>Mycobacteriales</taxon>
        <taxon>Mycobacteriaceae</taxon>
        <taxon>Mycobacterium</taxon>
        <taxon>Mycobacterium tuberculosis complex</taxon>
    </lineage>
</organism>
<evidence type="ECO:0000313" key="6">
    <source>
        <dbReference type="EMBL" id="OMH60512.1"/>
    </source>
</evidence>
<reference evidence="5 14" key="8">
    <citation type="submission" date="2021-03" db="EMBL/GenBank/DDBJ databases">
        <title>Whole Genome Sequencing of Mycobacterium tuberculosis clinical isolates from Arunachal Pradesh, India.</title>
        <authorList>
            <person name="Singh S."/>
            <person name="Mudliar S.R."/>
            <person name="Kulsum U."/>
            <person name="Rufai S.B."/>
            <person name="Singh P.K."/>
            <person name="Umpo M."/>
            <person name="Nyori M."/>
        </authorList>
    </citation>
    <scope>NUCLEOTIDE SEQUENCE [LARGE SCALE GENOMIC DNA]</scope>
    <source>
        <strain evidence="5 14">OMICS/BPL/0142/20/SP</strain>
    </source>
</reference>
<dbReference type="Proteomes" id="UP000189452">
    <property type="component" value="Chromosome"/>
</dbReference>
<gene>
    <name evidence="6" type="ORF">A4S10_02692</name>
    <name evidence="8" type="ORF">DKC2_2704</name>
    <name evidence="7" type="ORF">DSJ38_11210</name>
    <name evidence="3" type="ORF">ERS027659_00528</name>
    <name evidence="4" type="ORF">ERS094118_02114</name>
    <name evidence="5" type="ORF">J8J21_09040</name>
</gene>
<reference evidence="7" key="6">
    <citation type="submission" date="2018-07" db="EMBL/GenBank/DDBJ databases">
        <authorList>
            <person name="Shah S."/>
            <person name="Brown T."/>
            <person name="Auld S."/>
            <person name="Bratton K."/>
            <person name="Narechania A."/>
            <person name="Mathema B."/>
            <person name="Gandhi N."/>
        </authorList>
    </citation>
    <scope>NUCLEOTIDE SEQUENCE</scope>
    <source>
        <strain evidence="7">32301_S10</strain>
    </source>
</reference>
<feature type="domain" description="DUF403" evidence="1">
    <location>
        <begin position="539"/>
        <end position="861"/>
    </location>
</feature>
<reference evidence="4 9" key="2">
    <citation type="submission" date="2015-03" db="EMBL/GenBank/DDBJ databases">
        <authorList>
            <consortium name="Pathogen Informatics"/>
            <person name="Murphy D."/>
        </authorList>
    </citation>
    <scope>NUCLEOTIDE SEQUENCE [LARGE SCALE GENOMIC DNA]</scope>
    <source>
        <strain evidence="4 9">0268S</strain>
    </source>
</reference>
<dbReference type="EMBL" id="LWDQ01000001">
    <property type="protein sequence ID" value="OMH60512.1"/>
    <property type="molecule type" value="Genomic_DNA"/>
</dbReference>
<dbReference type="RefSeq" id="WP_003413330.1">
    <property type="nucleotide sequence ID" value="NZ_AP017901.1"/>
</dbReference>
<reference evidence="8 13" key="7">
    <citation type="submission" date="2018-08" db="EMBL/GenBank/DDBJ databases">
        <authorList>
            <person name="Fokvardsen B D."/>
            <person name="Norman A."/>
        </authorList>
    </citation>
    <scope>NUCLEOTIDE SEQUENCE [LARGE SCALE GENOMIC DNA]</scope>
    <source>
        <strain evidence="8 13">DKC2</strain>
    </source>
</reference>
<evidence type="ECO:0000313" key="9">
    <source>
        <dbReference type="Proteomes" id="UP000050139"/>
    </source>
</evidence>
<evidence type="ECO:0000313" key="10">
    <source>
        <dbReference type="Proteomes" id="UP000050164"/>
    </source>
</evidence>
<dbReference type="EMBL" id="JAGIZI010000011">
    <property type="protein sequence ID" value="MBP0683265.1"/>
    <property type="molecule type" value="Genomic_DNA"/>
</dbReference>
<dbReference type="SMR" id="A0A045HCK4"/>
<dbReference type="Proteomes" id="UP000050164">
    <property type="component" value="Unassembled WGS sequence"/>
</dbReference>
<dbReference type="PANTHER" id="PTHR34595">
    <property type="entry name" value="BLR5612 PROTEIN"/>
    <property type="match status" value="1"/>
</dbReference>
<dbReference type="Gene3D" id="3.30.1490.270">
    <property type="match status" value="1"/>
</dbReference>
<evidence type="ECO:0000313" key="12">
    <source>
        <dbReference type="Proteomes" id="UP000256381"/>
    </source>
</evidence>
<dbReference type="Proteomes" id="UP000300237">
    <property type="component" value="Chromosome"/>
</dbReference>
<dbReference type="Proteomes" id="UP000050139">
    <property type="component" value="Unassembled WGS sequence"/>
</dbReference>
<proteinExistence type="predicted"/>
<dbReference type="Pfam" id="PF04174">
    <property type="entry name" value="CP_ATPgrasp_1"/>
    <property type="match status" value="1"/>
</dbReference>
<dbReference type="Gene3D" id="3.40.50.11290">
    <property type="match status" value="1"/>
</dbReference>
<dbReference type="EMBL" id="QTBD01000148">
    <property type="protein sequence ID" value="REQ52055.1"/>
    <property type="molecule type" value="Genomic_DNA"/>
</dbReference>
<evidence type="ECO:0000313" key="8">
    <source>
        <dbReference type="EMBL" id="VCU50852.1"/>
    </source>
</evidence>
<dbReference type="SUPFAM" id="SSF56059">
    <property type="entry name" value="Glutathione synthetase ATP-binding domain-like"/>
    <property type="match status" value="1"/>
</dbReference>
<dbReference type="EMBL" id="CNFT01000072">
    <property type="protein sequence ID" value="CKR00147.1"/>
    <property type="molecule type" value="Genomic_DNA"/>
</dbReference>
<dbReference type="GeneID" id="45426569"/>
<reference evidence="7 12" key="4">
    <citation type="journal article" date="2017" name="N. Engl. J. Med.">
        <title>Transmission of Extensively Drug-Resistant Tuberculosis in South Africa.</title>
        <authorList>
            <person name="Shah N.S."/>
            <person name="Auld S.C."/>
            <person name="Brust J.C."/>
            <person name="Mathema B."/>
            <person name="Ismail N."/>
            <person name="Moodley P."/>
            <person name="Mlisana K."/>
            <person name="Allana S."/>
            <person name="Campbell A."/>
            <person name="Mthiyane T."/>
            <person name="Morris N."/>
            <person name="Mpangase P."/>
            <person name="van der Meulen H."/>
            <person name="Omar S.V."/>
            <person name="Brown T.S."/>
            <person name="Narechania A."/>
            <person name="Shaskina E."/>
            <person name="Kapwata T."/>
            <person name="Kreiswirth B."/>
            <person name="Gandhi N.R."/>
        </authorList>
    </citation>
    <scope>NUCLEOTIDE SEQUENCE [LARGE SCALE GENOMIC DNA]</scope>
    <source>
        <strain evidence="7 12">32301_S10</strain>
    </source>
</reference>
<dbReference type="EMBL" id="COPH01000014">
    <property type="protein sequence ID" value="CLW20776.1"/>
    <property type="molecule type" value="Genomic_DNA"/>
</dbReference>
<evidence type="ECO:0000259" key="2">
    <source>
        <dbReference type="Pfam" id="PF04174"/>
    </source>
</evidence>